<feature type="compositionally biased region" description="Acidic residues" evidence="2">
    <location>
        <begin position="415"/>
        <end position="424"/>
    </location>
</feature>
<feature type="compositionally biased region" description="Basic residues" evidence="2">
    <location>
        <begin position="377"/>
        <end position="389"/>
    </location>
</feature>
<dbReference type="Proteomes" id="UP001287286">
    <property type="component" value="Unassembled WGS sequence"/>
</dbReference>
<dbReference type="CDD" id="cd18966">
    <property type="entry name" value="chromodomain"/>
    <property type="match status" value="1"/>
</dbReference>
<feature type="compositionally biased region" description="Polar residues" evidence="2">
    <location>
        <begin position="637"/>
        <end position="659"/>
    </location>
</feature>
<comment type="subunit">
    <text evidence="1">Component of the NuA4 histone acetyltransferase complex.</text>
</comment>
<feature type="compositionally biased region" description="Basic and acidic residues" evidence="2">
    <location>
        <begin position="712"/>
        <end position="724"/>
    </location>
</feature>
<dbReference type="InterPro" id="IPR016197">
    <property type="entry name" value="Chromo-like_dom_sf"/>
</dbReference>
<name>A0ABR0BJW6_PURLI</name>
<dbReference type="EMBL" id="JAWRVI010000067">
    <property type="protein sequence ID" value="KAK4082046.1"/>
    <property type="molecule type" value="Genomic_DNA"/>
</dbReference>
<evidence type="ECO:0000256" key="2">
    <source>
        <dbReference type="SAM" id="MobiDB-lite"/>
    </source>
</evidence>
<evidence type="ECO:0000313" key="4">
    <source>
        <dbReference type="EMBL" id="KAK4082046.1"/>
    </source>
</evidence>
<gene>
    <name evidence="4" type="ORF">Purlil1_11367</name>
</gene>
<dbReference type="PROSITE" id="PS50013">
    <property type="entry name" value="CHROMO_2"/>
    <property type="match status" value="1"/>
</dbReference>
<feature type="compositionally biased region" description="Basic and acidic residues" evidence="2">
    <location>
        <begin position="687"/>
        <end position="705"/>
    </location>
</feature>
<comment type="caution">
    <text evidence="4">The sequence shown here is derived from an EMBL/GenBank/DDBJ whole genome shotgun (WGS) entry which is preliminary data.</text>
</comment>
<organism evidence="4 5">
    <name type="scientific">Purpureocillium lilacinum</name>
    <name type="common">Paecilomyces lilacinus</name>
    <dbReference type="NCBI Taxonomy" id="33203"/>
    <lineage>
        <taxon>Eukaryota</taxon>
        <taxon>Fungi</taxon>
        <taxon>Dikarya</taxon>
        <taxon>Ascomycota</taxon>
        <taxon>Pezizomycotina</taxon>
        <taxon>Sordariomycetes</taxon>
        <taxon>Hypocreomycetidae</taxon>
        <taxon>Hypocreales</taxon>
        <taxon>Ophiocordycipitaceae</taxon>
        <taxon>Purpureocillium</taxon>
    </lineage>
</organism>
<feature type="domain" description="Chromo" evidence="3">
    <location>
        <begin position="301"/>
        <end position="343"/>
    </location>
</feature>
<sequence length="1600" mass="178311">MDADVWFPRGGDADWRRVDVEGEETGCSAAVVSKGCPLAADGVRVAQAQHSNLKWVPPGCRGRCHRCPVWHIQAAQRREGPTHLSRAICPAPVALLNGEHALGTKLRGNVSKQAKVDAAFSPARPPCLAKSVRVPELGQTISFCAFFGAAIESKPRDPKAAHSRDRCAGRNQLPAFSHKVDRASPLVPGTQWDTAHRGSWRQRVPRDLVVDIGLDFTVTQVTVVSVPSCTVDRIPRRPANEEDRRPFPISDTEFHGIAAGGLGKAVAAMAASGQLPPDQDLEDDISITSTIEEAYDSEEEFTVLRILAERSCQNHSYYLVEWEGWPLDEATWGPEEDFKDETLSEWEEIKKSTGRKTAVGFRVQDWKDALLESIRQRRDRHDRRNRKRISQGLMPTDFYDSRQHGLDTIEETMDEVMDPDDDQPPVEQSAACDDDGSSSSDDLTVLDTLRSSNQSRRQQTKPKQTTQDAARPRSKEVGAVSASSPKQKRASSDEAKSADAPQQRPVTKVSQPPAKLLKPSATAAKSDSAKSSGSLRKDTSSIHKKLLPARPLATQDMSASVSTRTAANRPTASVRSPEETVNVFAGGKVRKPRKRLSEVVSDTTKEPQLLRLRLQNLAQKQLRDNEGTRAPSLQLPLRTNTPPSTRRSSAPDVSQSSVNVDREAEVQAPSTTRRSSLGSSLPTSSSVHEKQSVRKSVDSNDDQRPPKRARTVHFDVEPRAKDTEGYGEYESLFVEQDDSMPDVDQQVADPEPEQTEATSAPNSGPPTLPILPPVRKECRFGSGAAQSLGMNFVGVPAEETQASWAAHFRGENELIFSHSCMSRDFLDPVCPHGEELCRGYAEGVSMSEQLDGITNDIKIGALGLLCHLGEFYAILFSSRSEEWSQIQSRGCPKGDSVLGFVLFKSEPCLNPIMLAPFTYMTEKQSGSPAFSPEERIPTVDLVFRSTLSQLLPPVSQQAQETSFFLAFPPSAEQEAIFISQWLKSSTALCNVKSSLKPGDWSSFVDQNSGVVVIHEEAFSAIRSFPHLADMLHASKSNFLFWLFRRPLLSMERFPQMDPALRAISTELCPILLRPGTAILVTPSFLVSQPRQAYNFFKWGFQNFSQTSQCYYPGKLVVCAGIEDYILGLAKEKAELCSKNRTAIKWDMEAYMKSWRLVRELMSESVEIADGRVVLAPDAIDGNDEQSLVNWFGWWSMEHIDQVRRFTVLGSSNQRHDRMTRLIRPGCFEHSIQCQKEVAHDDGRDQPQSFQLVYNDDGVAIGDFLMQVDEAARHMPFCPIAFHTSPVSYWHADMAWHFGDYTSKFHTYTVWFKKLTDFLAPRGKPEPKGRVNTFCGFFYTIEGAWDGHTHLGSGKSNSRRPWVAIFRPVDLHIKPWKSTELLLWDLKAHSKASADASLHVTDLIDAQQALVQMVKAQSRIHVLPLSRVWLGGIPAGDSADQNAHPLDITLDWLSKVRDNVRQRVPLPAAKLREQGWKQVQASEMSKGPPTQTLTRAEVEDMEMKDAGLTDDEVEVATKKTIFHPPSVPGKHPGARGSRNLLYAWAEAKLKAGERGKCEYTFQPTTQWYREQLQDGRGFRHIQVSSWEPVFERYAIDDPKKV</sequence>
<feature type="compositionally biased region" description="Low complexity" evidence="2">
    <location>
        <begin position="669"/>
        <end position="686"/>
    </location>
</feature>
<feature type="region of interest" description="Disordered" evidence="2">
    <location>
        <begin position="415"/>
        <end position="608"/>
    </location>
</feature>
<feature type="compositionally biased region" description="Low complexity" evidence="2">
    <location>
        <begin position="518"/>
        <end position="534"/>
    </location>
</feature>
<evidence type="ECO:0000313" key="5">
    <source>
        <dbReference type="Proteomes" id="UP001287286"/>
    </source>
</evidence>
<evidence type="ECO:0000256" key="1">
    <source>
        <dbReference type="ARBA" id="ARBA00011353"/>
    </source>
</evidence>
<feature type="region of interest" description="Disordered" evidence="2">
    <location>
        <begin position="620"/>
        <end position="769"/>
    </location>
</feature>
<dbReference type="InterPro" id="IPR023780">
    <property type="entry name" value="Chromo_domain"/>
</dbReference>
<keyword evidence="5" id="KW-1185">Reference proteome</keyword>
<feature type="compositionally biased region" description="Polar residues" evidence="2">
    <location>
        <begin position="555"/>
        <end position="574"/>
    </location>
</feature>
<protein>
    <recommendedName>
        <fullName evidence="3">Chromo domain-containing protein</fullName>
    </recommendedName>
</protein>
<dbReference type="Pfam" id="PF00385">
    <property type="entry name" value="Chromo"/>
    <property type="match status" value="1"/>
</dbReference>
<feature type="region of interest" description="Disordered" evidence="2">
    <location>
        <begin position="377"/>
        <end position="402"/>
    </location>
</feature>
<accession>A0ABR0BJW6</accession>
<dbReference type="InterPro" id="IPR000953">
    <property type="entry name" value="Chromo/chromo_shadow_dom"/>
</dbReference>
<feature type="compositionally biased region" description="Low complexity" evidence="2">
    <location>
        <begin position="437"/>
        <end position="467"/>
    </location>
</feature>
<dbReference type="Gene3D" id="2.40.50.40">
    <property type="match status" value="1"/>
</dbReference>
<reference evidence="4 5" key="1">
    <citation type="journal article" date="2024" name="Microbiol. Resour. Announc.">
        <title>Genome annotations for the ascomycete fungi Trichoderma harzianum, Trichoderma aggressivum, and Purpureocillium lilacinum.</title>
        <authorList>
            <person name="Beijen E.P.W."/>
            <person name="Ohm R.A."/>
        </authorList>
    </citation>
    <scope>NUCLEOTIDE SEQUENCE [LARGE SCALE GENOMIC DNA]</scope>
    <source>
        <strain evidence="4 5">CBS 150709</strain>
    </source>
</reference>
<evidence type="ECO:0000259" key="3">
    <source>
        <dbReference type="PROSITE" id="PS50013"/>
    </source>
</evidence>
<dbReference type="SUPFAM" id="SSF54160">
    <property type="entry name" value="Chromo domain-like"/>
    <property type="match status" value="1"/>
</dbReference>
<proteinExistence type="predicted"/>